<accession>A0A3L6Q1K0</accession>
<proteinExistence type="predicted"/>
<evidence type="ECO:0000313" key="2">
    <source>
        <dbReference type="Proteomes" id="UP000275267"/>
    </source>
</evidence>
<evidence type="ECO:0000313" key="1">
    <source>
        <dbReference type="EMBL" id="RLM69852.1"/>
    </source>
</evidence>
<dbReference type="STRING" id="4540.A0A3L6Q1K0"/>
<name>A0A3L6Q1K0_PANMI</name>
<reference evidence="2" key="1">
    <citation type="journal article" date="2019" name="Nat. Commun.">
        <title>The genome of broomcorn millet.</title>
        <authorList>
            <person name="Zou C."/>
            <person name="Miki D."/>
            <person name="Li D."/>
            <person name="Tang Q."/>
            <person name="Xiao L."/>
            <person name="Rajput S."/>
            <person name="Deng P."/>
            <person name="Jia W."/>
            <person name="Huang R."/>
            <person name="Zhang M."/>
            <person name="Sun Y."/>
            <person name="Hu J."/>
            <person name="Fu X."/>
            <person name="Schnable P.S."/>
            <person name="Li F."/>
            <person name="Zhang H."/>
            <person name="Feng B."/>
            <person name="Zhu X."/>
            <person name="Liu R."/>
            <person name="Schnable J.C."/>
            <person name="Zhu J.-K."/>
            <person name="Zhang H."/>
        </authorList>
    </citation>
    <scope>NUCLEOTIDE SEQUENCE [LARGE SCALE GENOMIC DNA]</scope>
</reference>
<comment type="caution">
    <text evidence="1">The sequence shown here is derived from an EMBL/GenBank/DDBJ whole genome shotgun (WGS) entry which is preliminary data.</text>
</comment>
<keyword evidence="2" id="KW-1185">Reference proteome</keyword>
<organism evidence="1 2">
    <name type="scientific">Panicum miliaceum</name>
    <name type="common">Proso millet</name>
    <name type="synonym">Broomcorn millet</name>
    <dbReference type="NCBI Taxonomy" id="4540"/>
    <lineage>
        <taxon>Eukaryota</taxon>
        <taxon>Viridiplantae</taxon>
        <taxon>Streptophyta</taxon>
        <taxon>Embryophyta</taxon>
        <taxon>Tracheophyta</taxon>
        <taxon>Spermatophyta</taxon>
        <taxon>Magnoliopsida</taxon>
        <taxon>Liliopsida</taxon>
        <taxon>Poales</taxon>
        <taxon>Poaceae</taxon>
        <taxon>PACMAD clade</taxon>
        <taxon>Panicoideae</taxon>
        <taxon>Panicodae</taxon>
        <taxon>Paniceae</taxon>
        <taxon>Panicinae</taxon>
        <taxon>Panicum</taxon>
        <taxon>Panicum sect. Panicum</taxon>
    </lineage>
</organism>
<sequence>MKSPGVYVYRPILDYDSTCYAKFSLYKNIYPIVKLDADFCDKMDQASGCKLPFSLKVNILKLIDRHSFNSGLTVNMDLTSLANIPAEIKKLFAKLLNHVYDVDHRTRDLVIDLMKTIAEADPSEAEDLSPKSSLLLHLLLKMQFTLLVLVISDSPTVNHTRDKKMRTVQPIPNNPNTIDVDKIMNFFSKSVAANVSISNPLSDISNVVKNASGSLKRGSVKISNGVENDVIPIEVISDVAPNSLSPSTRNHRSCFNVPKDSPDYYNSSSAKSPEDELIMETLPFSQVEVTPKLSKKASIISASRQLVHIDNIILRPEILPLVDNLLKHPNEANGED</sequence>
<protein>
    <submittedName>
        <fullName evidence="1">Uncharacterized protein</fullName>
    </submittedName>
</protein>
<gene>
    <name evidence="1" type="ORF">C2845_PM17G05040</name>
</gene>
<dbReference type="EMBL" id="PQIB02000014">
    <property type="protein sequence ID" value="RLM69852.1"/>
    <property type="molecule type" value="Genomic_DNA"/>
</dbReference>
<dbReference type="OrthoDB" id="695450at2759"/>
<dbReference type="Proteomes" id="UP000275267">
    <property type="component" value="Unassembled WGS sequence"/>
</dbReference>
<dbReference type="AlphaFoldDB" id="A0A3L6Q1K0"/>